<dbReference type="Gene3D" id="3.40.640.10">
    <property type="entry name" value="Type I PLP-dependent aspartate aminotransferase-like (Major domain)"/>
    <property type="match status" value="1"/>
</dbReference>
<dbReference type="InterPro" id="IPR000192">
    <property type="entry name" value="Aminotrans_V_dom"/>
</dbReference>
<reference evidence="14" key="3">
    <citation type="submission" date="2023-01" db="EMBL/GenBank/DDBJ databases">
        <authorList>
            <person name="Sun Q."/>
            <person name="Evtushenko L."/>
        </authorList>
    </citation>
    <scope>NUCLEOTIDE SEQUENCE</scope>
    <source>
        <strain evidence="14">VKM B-1606</strain>
    </source>
</reference>
<comment type="function">
    <text evidence="2">Catalyzes the removal of elemental sulfur atoms from cysteine to produce alanine. Seems to participate in the biosynthesis of the nitrogenase metalloclusters by providing the inorganic sulfur required for the Fe-S core formation.</text>
</comment>
<evidence type="ECO:0000313" key="17">
    <source>
        <dbReference type="Proteomes" id="UP001143400"/>
    </source>
</evidence>
<evidence type="ECO:0000259" key="13">
    <source>
        <dbReference type="Pfam" id="PF00266"/>
    </source>
</evidence>
<dbReference type="GO" id="GO:0046872">
    <property type="term" value="F:metal ion binding"/>
    <property type="evidence" value="ECO:0007669"/>
    <property type="project" value="UniProtKB-KW"/>
</dbReference>
<dbReference type="Proteomes" id="UP000758856">
    <property type="component" value="Unassembled WGS sequence"/>
</dbReference>
<dbReference type="PANTHER" id="PTHR11601">
    <property type="entry name" value="CYSTEINE DESULFURYLASE FAMILY MEMBER"/>
    <property type="match status" value="1"/>
</dbReference>
<dbReference type="Proteomes" id="UP001143400">
    <property type="component" value="Unassembled WGS sequence"/>
</dbReference>
<evidence type="ECO:0000256" key="10">
    <source>
        <dbReference type="ARBA" id="ARBA00023014"/>
    </source>
</evidence>
<name>A0A9W6MRI0_9HYPH</name>
<feature type="domain" description="Aminotransferase class V" evidence="13">
    <location>
        <begin position="3"/>
        <end position="368"/>
    </location>
</feature>
<evidence type="ECO:0000313" key="14">
    <source>
        <dbReference type="EMBL" id="GLK55288.1"/>
    </source>
</evidence>
<evidence type="ECO:0000256" key="12">
    <source>
        <dbReference type="RuleBase" id="RU004504"/>
    </source>
</evidence>
<organism evidence="14 17">
    <name type="scientific">Methylopila capsulata</name>
    <dbReference type="NCBI Taxonomy" id="61654"/>
    <lineage>
        <taxon>Bacteria</taxon>
        <taxon>Pseudomonadati</taxon>
        <taxon>Pseudomonadota</taxon>
        <taxon>Alphaproteobacteria</taxon>
        <taxon>Hyphomicrobiales</taxon>
        <taxon>Methylopilaceae</taxon>
        <taxon>Methylopila</taxon>
    </lineage>
</organism>
<evidence type="ECO:0000256" key="8">
    <source>
        <dbReference type="ARBA" id="ARBA00022898"/>
    </source>
</evidence>
<comment type="catalytic activity">
    <reaction evidence="11">
        <text>(sulfur carrier)-H + L-cysteine = (sulfur carrier)-SH + L-alanine</text>
        <dbReference type="Rhea" id="RHEA:43892"/>
        <dbReference type="Rhea" id="RHEA-COMP:14737"/>
        <dbReference type="Rhea" id="RHEA-COMP:14739"/>
        <dbReference type="ChEBI" id="CHEBI:29917"/>
        <dbReference type="ChEBI" id="CHEBI:35235"/>
        <dbReference type="ChEBI" id="CHEBI:57972"/>
        <dbReference type="ChEBI" id="CHEBI:64428"/>
        <dbReference type="EC" id="2.8.1.7"/>
    </reaction>
</comment>
<dbReference type="Gene3D" id="3.90.1150.10">
    <property type="entry name" value="Aspartate Aminotransferase, domain 1"/>
    <property type="match status" value="1"/>
</dbReference>
<protein>
    <recommendedName>
        <fullName evidence="5">Cysteine desulfurase</fullName>
        <ecNumber evidence="4">2.8.1.7</ecNumber>
    </recommendedName>
</protein>
<comment type="similarity">
    <text evidence="3">Belongs to the class-V pyridoxal-phosphate-dependent aminotransferase family. NifS/IscS subfamily.</text>
</comment>
<evidence type="ECO:0000256" key="2">
    <source>
        <dbReference type="ARBA" id="ARBA00003120"/>
    </source>
</evidence>
<sequence length="388" mass="40394">MRVYLDHNATTTVRPAVISAMTEALTLTGNPSSVHSEGRAKRGMIEAARRSIAVLVGADADCITFTSGGTEASNLALSPSIKDASDPRPVTRLIVSAIEHPAVMRGWRFSRSEIESVPVDSQGVVNLGAVEWFFARHREERPGERMMMALMLANNETGVIQPVAEATAIAKRYGGLVHVDAVQAAGKIPVDIAELGCDFIAISAHKFGGPAGVGALIRAHDALLVEDVVLRGGGQERGWRSGTENAPGIIGMGVAAEAAGRDLEAFARLAEQRDRLEAGVKALGPVTIFGAEAPRLPNTSCFADPRVSSSSAMIGLDLAGVSVSSGSACSSGKAKASPVLDAMGVTHDLSSGMLRASFGWSSGPNDAETFLAAWSDIVKRIVSQANAA</sequence>
<keyword evidence="10" id="KW-0411">Iron-sulfur</keyword>
<dbReference type="EMBL" id="BSFF01000002">
    <property type="protein sequence ID" value="GLK55288.1"/>
    <property type="molecule type" value="Genomic_DNA"/>
</dbReference>
<dbReference type="InterPro" id="IPR015424">
    <property type="entry name" value="PyrdxlP-dep_Trfase"/>
</dbReference>
<dbReference type="PROSITE" id="PS00595">
    <property type="entry name" value="AA_TRANSFER_CLASS_5"/>
    <property type="match status" value="1"/>
</dbReference>
<evidence type="ECO:0000256" key="1">
    <source>
        <dbReference type="ARBA" id="ARBA00001933"/>
    </source>
</evidence>
<dbReference type="InterPro" id="IPR015421">
    <property type="entry name" value="PyrdxlP-dep_Trfase_major"/>
</dbReference>
<dbReference type="Gene3D" id="1.10.260.50">
    <property type="match status" value="1"/>
</dbReference>
<comment type="cofactor">
    <cofactor evidence="1 12">
        <name>pyridoxal 5'-phosphate</name>
        <dbReference type="ChEBI" id="CHEBI:597326"/>
    </cofactor>
</comment>
<dbReference type="AlphaFoldDB" id="A0A9W6MRI0"/>
<keyword evidence="16" id="KW-1185">Reference proteome</keyword>
<evidence type="ECO:0000256" key="9">
    <source>
        <dbReference type="ARBA" id="ARBA00023004"/>
    </source>
</evidence>
<reference evidence="14" key="1">
    <citation type="journal article" date="2014" name="Int. J. Syst. Evol. Microbiol.">
        <title>Complete genome sequence of Corynebacterium casei LMG S-19264T (=DSM 44701T), isolated from a smear-ripened cheese.</title>
        <authorList>
            <consortium name="US DOE Joint Genome Institute (JGI-PGF)"/>
            <person name="Walter F."/>
            <person name="Albersmeier A."/>
            <person name="Kalinowski J."/>
            <person name="Ruckert C."/>
        </authorList>
    </citation>
    <scope>NUCLEOTIDE SEQUENCE</scope>
    <source>
        <strain evidence="14">VKM B-1606</strain>
    </source>
</reference>
<evidence type="ECO:0000256" key="6">
    <source>
        <dbReference type="ARBA" id="ARBA00022679"/>
    </source>
</evidence>
<evidence type="ECO:0000256" key="5">
    <source>
        <dbReference type="ARBA" id="ARBA00013558"/>
    </source>
</evidence>
<keyword evidence="9" id="KW-0408">Iron</keyword>
<dbReference type="EC" id="2.8.1.7" evidence="4"/>
<evidence type="ECO:0000256" key="3">
    <source>
        <dbReference type="ARBA" id="ARBA00006490"/>
    </source>
</evidence>
<evidence type="ECO:0000313" key="16">
    <source>
        <dbReference type="Proteomes" id="UP000758856"/>
    </source>
</evidence>
<evidence type="ECO:0000256" key="7">
    <source>
        <dbReference type="ARBA" id="ARBA00022723"/>
    </source>
</evidence>
<evidence type="ECO:0000256" key="4">
    <source>
        <dbReference type="ARBA" id="ARBA00012239"/>
    </source>
</evidence>
<dbReference type="EMBL" id="JAFBCY010000001">
    <property type="protein sequence ID" value="MBM7849996.1"/>
    <property type="molecule type" value="Genomic_DNA"/>
</dbReference>
<evidence type="ECO:0000256" key="11">
    <source>
        <dbReference type="ARBA" id="ARBA00050776"/>
    </source>
</evidence>
<keyword evidence="6 15" id="KW-0808">Transferase</keyword>
<comment type="caution">
    <text evidence="14">The sequence shown here is derived from an EMBL/GenBank/DDBJ whole genome shotgun (WGS) entry which is preliminary data.</text>
</comment>
<dbReference type="SUPFAM" id="SSF53383">
    <property type="entry name" value="PLP-dependent transferases"/>
    <property type="match status" value="1"/>
</dbReference>
<dbReference type="InterPro" id="IPR016454">
    <property type="entry name" value="Cysteine_dSase"/>
</dbReference>
<gene>
    <name evidence="14" type="ORF">GCM10008170_13070</name>
    <name evidence="15" type="ORF">JOD31_000208</name>
</gene>
<proteinExistence type="inferred from homology"/>
<dbReference type="InterPro" id="IPR020578">
    <property type="entry name" value="Aminotrans_V_PyrdxlP_BS"/>
</dbReference>
<dbReference type="GO" id="GO:0031071">
    <property type="term" value="F:cysteine desulfurase activity"/>
    <property type="evidence" value="ECO:0007669"/>
    <property type="project" value="UniProtKB-EC"/>
</dbReference>
<evidence type="ECO:0000313" key="15">
    <source>
        <dbReference type="EMBL" id="MBM7849996.1"/>
    </source>
</evidence>
<dbReference type="InterPro" id="IPR015422">
    <property type="entry name" value="PyrdxlP-dep_Trfase_small"/>
</dbReference>
<dbReference type="RefSeq" id="WP_204948471.1">
    <property type="nucleotide sequence ID" value="NZ_BSFF01000002.1"/>
</dbReference>
<dbReference type="PIRSF" id="PIRSF005572">
    <property type="entry name" value="NifS"/>
    <property type="match status" value="1"/>
</dbReference>
<dbReference type="Pfam" id="PF00266">
    <property type="entry name" value="Aminotran_5"/>
    <property type="match status" value="1"/>
</dbReference>
<keyword evidence="7" id="KW-0479">Metal-binding</keyword>
<reference evidence="15 16" key="2">
    <citation type="submission" date="2021-01" db="EMBL/GenBank/DDBJ databases">
        <title>Genomic Encyclopedia of Type Strains, Phase IV (KMG-IV): sequencing the most valuable type-strain genomes for metagenomic binning, comparative biology and taxonomic classification.</title>
        <authorList>
            <person name="Goeker M."/>
        </authorList>
    </citation>
    <scope>NUCLEOTIDE SEQUENCE [LARGE SCALE GENOMIC DNA]</scope>
    <source>
        <strain evidence="15 16">DSM 6130</strain>
    </source>
</reference>
<accession>A0A9W6MRI0</accession>
<dbReference type="GO" id="GO:0051536">
    <property type="term" value="F:iron-sulfur cluster binding"/>
    <property type="evidence" value="ECO:0007669"/>
    <property type="project" value="UniProtKB-KW"/>
</dbReference>
<dbReference type="PANTHER" id="PTHR11601:SF34">
    <property type="entry name" value="CYSTEINE DESULFURASE"/>
    <property type="match status" value="1"/>
</dbReference>
<keyword evidence="8" id="KW-0663">Pyridoxal phosphate</keyword>